<reference evidence="2 3" key="1">
    <citation type="submission" date="2009-02" db="EMBL/GenBank/DDBJ databases">
        <title>Sequencing of the draft genome and assembly of Dethiobacter alkaliphilus AHT 1.</title>
        <authorList>
            <consortium name="US DOE Joint Genome Institute (JGI-PGF)"/>
            <person name="Lucas S."/>
            <person name="Copeland A."/>
            <person name="Lapidus A."/>
            <person name="Glavina del Rio T."/>
            <person name="Dalin E."/>
            <person name="Tice H."/>
            <person name="Bruce D."/>
            <person name="Goodwin L."/>
            <person name="Pitluck S."/>
            <person name="Larimer F."/>
            <person name="Land M.L."/>
            <person name="Hauser L."/>
            <person name="Muyzer G."/>
        </authorList>
    </citation>
    <scope>NUCLEOTIDE SEQUENCE [LARGE SCALE GENOMIC DNA]</scope>
    <source>
        <strain evidence="2 3">AHT 1</strain>
    </source>
</reference>
<proteinExistence type="predicted"/>
<dbReference type="Proteomes" id="UP000006443">
    <property type="component" value="Unassembled WGS sequence"/>
</dbReference>
<evidence type="ECO:0000313" key="2">
    <source>
        <dbReference type="EMBL" id="EEG77765.1"/>
    </source>
</evidence>
<feature type="domain" description="SHOCT" evidence="1">
    <location>
        <begin position="50"/>
        <end position="75"/>
    </location>
</feature>
<dbReference type="InterPro" id="IPR018649">
    <property type="entry name" value="SHOCT"/>
</dbReference>
<accession>C0GG76</accession>
<organism evidence="2 3">
    <name type="scientific">Dethiobacter alkaliphilus AHT 1</name>
    <dbReference type="NCBI Taxonomy" id="555088"/>
    <lineage>
        <taxon>Bacteria</taxon>
        <taxon>Bacillati</taxon>
        <taxon>Bacillota</taxon>
        <taxon>Dethiobacteria</taxon>
        <taxon>Dethiobacterales</taxon>
        <taxon>Dethiobacteraceae</taxon>
        <taxon>Dethiobacter</taxon>
    </lineage>
</organism>
<evidence type="ECO:0000259" key="1">
    <source>
        <dbReference type="Pfam" id="PF09851"/>
    </source>
</evidence>
<dbReference type="AlphaFoldDB" id="C0GG76"/>
<gene>
    <name evidence="2" type="ORF">DealDRAFT_1485</name>
</gene>
<protein>
    <recommendedName>
        <fullName evidence="1">SHOCT domain-containing protein</fullName>
    </recommendedName>
</protein>
<dbReference type="Pfam" id="PF09851">
    <property type="entry name" value="SHOCT"/>
    <property type="match status" value="1"/>
</dbReference>
<name>C0GG76_DETAL</name>
<dbReference type="STRING" id="555088.DealDRAFT_1485"/>
<dbReference type="eggNOG" id="COG3462">
    <property type="taxonomic scope" value="Bacteria"/>
</dbReference>
<sequence length="76" mass="9006">MMSYGMWFGAILMNLFGLVVLVFVVYLLVRALDRNSTKQRTENKLTEKSLQILDERYSKGEIDDEEYLRKKKNLLE</sequence>
<dbReference type="RefSeq" id="WP_008516264.1">
    <property type="nucleotide sequence ID" value="NZ_ACJM01000006.1"/>
</dbReference>
<dbReference type="EMBL" id="ACJM01000006">
    <property type="protein sequence ID" value="EEG77765.1"/>
    <property type="molecule type" value="Genomic_DNA"/>
</dbReference>
<comment type="caution">
    <text evidence="2">The sequence shown here is derived from an EMBL/GenBank/DDBJ whole genome shotgun (WGS) entry which is preliminary data.</text>
</comment>
<evidence type="ECO:0000313" key="3">
    <source>
        <dbReference type="Proteomes" id="UP000006443"/>
    </source>
</evidence>
<keyword evidence="3" id="KW-1185">Reference proteome</keyword>
<dbReference type="OrthoDB" id="5461404at2"/>